<gene>
    <name evidence="1" type="ORF">SJ265_16920</name>
</gene>
<evidence type="ECO:0000313" key="1">
    <source>
        <dbReference type="EMBL" id="MDX7149467.1"/>
    </source>
</evidence>
<proteinExistence type="predicted"/>
<dbReference type="AlphaFoldDB" id="A0AAW9ENF5"/>
<evidence type="ECO:0000313" key="2">
    <source>
        <dbReference type="Proteomes" id="UP001271725"/>
    </source>
</evidence>
<name>A0AAW9ENF5_9ENTR</name>
<protein>
    <submittedName>
        <fullName evidence="1">Uncharacterized protein</fullName>
    </submittedName>
</protein>
<dbReference type="Proteomes" id="UP001271725">
    <property type="component" value="Unassembled WGS sequence"/>
</dbReference>
<reference evidence="1" key="1">
    <citation type="submission" date="2023-11" db="EMBL/GenBank/DDBJ databases">
        <title>Detection of rare carbapenemases in Enterobacterales - comparison of two colorimetric and two CIM-based carbapenemase assays.</title>
        <authorList>
            <person name="Schaffarczyk L."/>
            <person name="Noster J."/>
            <person name="Stelzer Y."/>
            <person name="Sattler J."/>
            <person name="Gatermann S."/>
            <person name="Hamprecht A."/>
        </authorList>
    </citation>
    <scope>NUCLEOTIDE SEQUENCE</scope>
    <source>
        <strain evidence="1">CIM-Carb-133</strain>
    </source>
</reference>
<organism evidence="1 2">
    <name type="scientific">Citrobacter portucalensis</name>
    <dbReference type="NCBI Taxonomy" id="1639133"/>
    <lineage>
        <taxon>Bacteria</taxon>
        <taxon>Pseudomonadati</taxon>
        <taxon>Pseudomonadota</taxon>
        <taxon>Gammaproteobacteria</taxon>
        <taxon>Enterobacterales</taxon>
        <taxon>Enterobacteriaceae</taxon>
        <taxon>Citrobacter</taxon>
        <taxon>Citrobacter freundii complex</taxon>
    </lineage>
</organism>
<dbReference type="EMBL" id="JAXABJ010000012">
    <property type="protein sequence ID" value="MDX7149467.1"/>
    <property type="molecule type" value="Genomic_DNA"/>
</dbReference>
<sequence>MLDGYHQTGTGYENKKRIIAVNAALELIKATLSAPTNAKNVAYDLEVAANQIAPLADAIQAAIDKE</sequence>
<dbReference type="RefSeq" id="WP_319868607.1">
    <property type="nucleotide sequence ID" value="NZ_JAXABJ010000012.1"/>
</dbReference>
<accession>A0AAW9ENF5</accession>
<comment type="caution">
    <text evidence="1">The sequence shown here is derived from an EMBL/GenBank/DDBJ whole genome shotgun (WGS) entry which is preliminary data.</text>
</comment>